<comment type="caution">
    <text evidence="1">The sequence shown here is derived from an EMBL/GenBank/DDBJ whole genome shotgun (WGS) entry which is preliminary data.</text>
</comment>
<proteinExistence type="predicted"/>
<dbReference type="AlphaFoldDB" id="A0A4Y9XN43"/>
<name>A0A4Y9XN43_9AGAM</name>
<gene>
    <name evidence="1" type="ORF">EVG20_g11128</name>
</gene>
<organism evidence="1 2">
    <name type="scientific">Dentipellis fragilis</name>
    <dbReference type="NCBI Taxonomy" id="205917"/>
    <lineage>
        <taxon>Eukaryota</taxon>
        <taxon>Fungi</taxon>
        <taxon>Dikarya</taxon>
        <taxon>Basidiomycota</taxon>
        <taxon>Agaricomycotina</taxon>
        <taxon>Agaricomycetes</taxon>
        <taxon>Russulales</taxon>
        <taxon>Hericiaceae</taxon>
        <taxon>Dentipellis</taxon>
    </lineage>
</organism>
<protein>
    <submittedName>
        <fullName evidence="1">Uncharacterized protein</fullName>
    </submittedName>
</protein>
<accession>A0A4Y9XN43</accession>
<evidence type="ECO:0000313" key="2">
    <source>
        <dbReference type="Proteomes" id="UP000298327"/>
    </source>
</evidence>
<sequence length="127" mass="13665">MPVVVHCSTQRVAALYGLDGKMITVCVIGQKYPVFDANEPSSTAGGALWTRPTIARAEGLHLPPDLGLFMPVVVRASVQPIVALSGLDVKMIPVRGIEILGAEQNTYEPPVAEAVPAARFWERSKRT</sequence>
<dbReference type="EMBL" id="SEOQ01001590">
    <property type="protein sequence ID" value="TFY51172.1"/>
    <property type="molecule type" value="Genomic_DNA"/>
</dbReference>
<keyword evidence="2" id="KW-1185">Reference proteome</keyword>
<reference evidence="1 2" key="1">
    <citation type="submission" date="2019-02" db="EMBL/GenBank/DDBJ databases">
        <title>Genome sequencing of the rare red list fungi Dentipellis fragilis.</title>
        <authorList>
            <person name="Buettner E."/>
            <person name="Kellner H."/>
        </authorList>
    </citation>
    <scope>NUCLEOTIDE SEQUENCE [LARGE SCALE GENOMIC DNA]</scope>
    <source>
        <strain evidence="1 2">DSM 105465</strain>
    </source>
</reference>
<evidence type="ECO:0000313" key="1">
    <source>
        <dbReference type="EMBL" id="TFY51172.1"/>
    </source>
</evidence>
<dbReference type="Proteomes" id="UP000298327">
    <property type="component" value="Unassembled WGS sequence"/>
</dbReference>